<protein>
    <submittedName>
        <fullName evidence="1">Uncharacterized protein</fullName>
    </submittedName>
</protein>
<name>A0A7Z0XZS9_SALDZ</name>
<proteinExistence type="predicted"/>
<sequence length="62" mass="6849">MLSLAAPMLHGLKEAPEELRMAAPTGEYLRKHRLAGHCDRGHTLPTIRPFAAPALWSAFNDI</sequence>
<dbReference type="Proteomes" id="UP000868516">
    <property type="component" value="Unassembled WGS sequence"/>
</dbReference>
<comment type="caution">
    <text evidence="1">The sequence shown here is derived from an EMBL/GenBank/DDBJ whole genome shotgun (WGS) entry which is preliminary data.</text>
</comment>
<dbReference type="AlphaFoldDB" id="A0A7Z0XZS9"/>
<dbReference type="EMBL" id="NBRZ01000094">
    <property type="protein sequence ID" value="OSG77067.1"/>
    <property type="molecule type" value="Genomic_DNA"/>
</dbReference>
<gene>
    <name evidence="1" type="ORF">R545_26960</name>
</gene>
<reference evidence="1" key="1">
    <citation type="submission" date="2017-03" db="EMBL/GenBank/DDBJ databases">
        <title>Salmonella serotype comparative study.</title>
        <authorList>
            <person name="Liao J."/>
        </authorList>
    </citation>
    <scope>NUCLEOTIDE SEQUENCE [LARGE SCALE GENOMIC DNA]</scope>
    <source>
        <strain evidence="1">NY_FSL S10-1123</strain>
    </source>
</reference>
<evidence type="ECO:0000313" key="1">
    <source>
        <dbReference type="EMBL" id="OSG77067.1"/>
    </source>
</evidence>
<accession>A0A7Z0XZS9</accession>
<organism evidence="1">
    <name type="scientific">Salmonella enterica subsp. diarizonae serovar Rough:r:z</name>
    <dbReference type="NCBI Taxonomy" id="1974321"/>
    <lineage>
        <taxon>Bacteria</taxon>
        <taxon>Pseudomonadati</taxon>
        <taxon>Pseudomonadota</taxon>
        <taxon>Gammaproteobacteria</taxon>
        <taxon>Enterobacterales</taxon>
        <taxon>Enterobacteriaceae</taxon>
        <taxon>Salmonella</taxon>
    </lineage>
</organism>